<dbReference type="AlphaFoldDB" id="A0A2U3K4V1"/>
<evidence type="ECO:0000313" key="2">
    <source>
        <dbReference type="Proteomes" id="UP000238916"/>
    </source>
</evidence>
<proteinExistence type="predicted"/>
<dbReference type="Proteomes" id="UP000238916">
    <property type="component" value="Unassembled WGS sequence"/>
</dbReference>
<accession>A0A2U3K4V1</accession>
<dbReference type="EMBL" id="OMOF01000045">
    <property type="protein sequence ID" value="SPF34639.1"/>
    <property type="molecule type" value="Genomic_DNA"/>
</dbReference>
<evidence type="ECO:0000313" key="1">
    <source>
        <dbReference type="EMBL" id="SPF34639.1"/>
    </source>
</evidence>
<name>A0A2U3K4V1_9FIRM</name>
<dbReference type="OrthoDB" id="1799424at2"/>
<organism evidence="1 2">
    <name type="scientific">Candidatus Desulfosporosinus infrequens</name>
    <dbReference type="NCBI Taxonomy" id="2043169"/>
    <lineage>
        <taxon>Bacteria</taxon>
        <taxon>Bacillati</taxon>
        <taxon>Bacillota</taxon>
        <taxon>Clostridia</taxon>
        <taxon>Eubacteriales</taxon>
        <taxon>Desulfitobacteriaceae</taxon>
        <taxon>Desulfosporosinus</taxon>
    </lineage>
</organism>
<protein>
    <submittedName>
        <fullName evidence="1">Uncharacterized protein</fullName>
    </submittedName>
</protein>
<sequence length="65" mass="7145">MTQRSVLTTQSKLTVQAPGFGERGETRVSVSAKATSLSHGRQRTSCALPRVWGRSLERKFAILLT</sequence>
<reference evidence="2" key="1">
    <citation type="submission" date="2018-02" db="EMBL/GenBank/DDBJ databases">
        <authorList>
            <person name="Hausmann B."/>
        </authorList>
    </citation>
    <scope>NUCLEOTIDE SEQUENCE [LARGE SCALE GENOMIC DNA]</scope>
    <source>
        <strain evidence="2">Peat soil MAG SbF1</strain>
    </source>
</reference>
<gene>
    <name evidence="1" type="ORF">SBF1_1390002</name>
</gene>